<evidence type="ECO:0000256" key="6">
    <source>
        <dbReference type="SAM" id="SignalP"/>
    </source>
</evidence>
<dbReference type="InterPro" id="IPR010583">
    <property type="entry name" value="MipA"/>
</dbReference>
<evidence type="ECO:0000256" key="3">
    <source>
        <dbReference type="ARBA" id="ARBA00022729"/>
    </source>
</evidence>
<keyword evidence="3 6" id="KW-0732">Signal</keyword>
<comment type="caution">
    <text evidence="7">The sequence shown here is derived from an EMBL/GenBank/DDBJ whole genome shotgun (WGS) entry which is preliminary data.</text>
</comment>
<dbReference type="PANTHER" id="PTHR38776:SF1">
    <property type="entry name" value="MLTA-INTERACTING PROTEIN-RELATED"/>
    <property type="match status" value="1"/>
</dbReference>
<keyword evidence="8" id="KW-1185">Reference proteome</keyword>
<reference evidence="7 8" key="1">
    <citation type="submission" date="2019-07" db="EMBL/GenBank/DDBJ databases">
        <title>Genomic Encyclopedia of Archaeal and Bacterial Type Strains, Phase II (KMG-II): from individual species to whole genera.</title>
        <authorList>
            <person name="Goeker M."/>
        </authorList>
    </citation>
    <scope>NUCLEOTIDE SEQUENCE [LARGE SCALE GENOMIC DNA]</scope>
    <source>
        <strain evidence="7 8">ATCC BAA-252</strain>
    </source>
</reference>
<dbReference type="RefSeq" id="WP_145346366.1">
    <property type="nucleotide sequence ID" value="NZ_SMLY01000070.1"/>
</dbReference>
<dbReference type="Pfam" id="PF06629">
    <property type="entry name" value="MipA"/>
    <property type="match status" value="1"/>
</dbReference>
<dbReference type="OrthoDB" id="5462484at2"/>
<dbReference type="GO" id="GO:0009279">
    <property type="term" value="C:cell outer membrane"/>
    <property type="evidence" value="ECO:0007669"/>
    <property type="project" value="UniProtKB-SubCell"/>
</dbReference>
<protein>
    <submittedName>
        <fullName evidence="7">Putative outer membrane protein</fullName>
    </submittedName>
</protein>
<evidence type="ECO:0000256" key="4">
    <source>
        <dbReference type="ARBA" id="ARBA00023136"/>
    </source>
</evidence>
<comment type="similarity">
    <text evidence="2">Belongs to the MipA/OmpV family.</text>
</comment>
<dbReference type="Proteomes" id="UP000320593">
    <property type="component" value="Unassembled WGS sequence"/>
</dbReference>
<evidence type="ECO:0000313" key="8">
    <source>
        <dbReference type="Proteomes" id="UP000320593"/>
    </source>
</evidence>
<gene>
    <name evidence="7" type="ORF">JM93_03758</name>
</gene>
<organism evidence="7 8">
    <name type="scientific">Roseibium hamelinense</name>
    <dbReference type="NCBI Taxonomy" id="150831"/>
    <lineage>
        <taxon>Bacteria</taxon>
        <taxon>Pseudomonadati</taxon>
        <taxon>Pseudomonadota</taxon>
        <taxon>Alphaproteobacteria</taxon>
        <taxon>Hyphomicrobiales</taxon>
        <taxon>Stappiaceae</taxon>
        <taxon>Roseibium</taxon>
    </lineage>
</organism>
<feature type="signal peptide" evidence="6">
    <location>
        <begin position="1"/>
        <end position="24"/>
    </location>
</feature>
<dbReference type="EMBL" id="VLLF01000010">
    <property type="protein sequence ID" value="TWI81797.1"/>
    <property type="molecule type" value="Genomic_DNA"/>
</dbReference>
<evidence type="ECO:0000256" key="2">
    <source>
        <dbReference type="ARBA" id="ARBA00005722"/>
    </source>
</evidence>
<evidence type="ECO:0000256" key="1">
    <source>
        <dbReference type="ARBA" id="ARBA00004442"/>
    </source>
</evidence>
<name>A0A562SKJ3_9HYPH</name>
<accession>A0A562SKJ3</accession>
<feature type="chain" id="PRO_5022172966" evidence="6">
    <location>
        <begin position="25"/>
        <end position="269"/>
    </location>
</feature>
<dbReference type="InterPro" id="IPR011250">
    <property type="entry name" value="OMP/PagP_B-barrel"/>
</dbReference>
<sequence>MTALFSKFAVAVSSFAILSGSAGAAFSQNGTVPLPQRQYVLDVGVGGMVQPRYEAADSYLFVPFPLISVGRFYVPGLGQVADGKKRQGVFFYPSFNFLGERKASDDSDLRGTDTVDWALELGAGAGYRFQNFRVFAELRQGINGHTSQTGQIGADGIFYPVPKVELSIGPRATFAAGDYMDTYFGVTAAEAAASGGTLSEYDPGGGFKSVGLAGRVSYDWTDSVRLHLQGRYDRLVGEAADSPIAKVGDENQFSIGVGVTYRFAFDVFN</sequence>
<keyword evidence="4" id="KW-0472">Membrane</keyword>
<proteinExistence type="inferred from homology"/>
<dbReference type="PANTHER" id="PTHR38776">
    <property type="entry name" value="MLTA-INTERACTING PROTEIN-RELATED"/>
    <property type="match status" value="1"/>
</dbReference>
<dbReference type="AlphaFoldDB" id="A0A562SKJ3"/>
<comment type="subcellular location">
    <subcellularLocation>
        <location evidence="1">Cell outer membrane</location>
    </subcellularLocation>
</comment>
<dbReference type="SUPFAM" id="SSF56925">
    <property type="entry name" value="OMPA-like"/>
    <property type="match status" value="1"/>
</dbReference>
<evidence type="ECO:0000313" key="7">
    <source>
        <dbReference type="EMBL" id="TWI81797.1"/>
    </source>
</evidence>
<keyword evidence="5" id="KW-0998">Cell outer membrane</keyword>
<evidence type="ECO:0000256" key="5">
    <source>
        <dbReference type="ARBA" id="ARBA00023237"/>
    </source>
</evidence>